<dbReference type="GO" id="GO:0097192">
    <property type="term" value="P:extrinsic apoptotic signaling pathway in absence of ligand"/>
    <property type="evidence" value="ECO:0007669"/>
    <property type="project" value="TreeGrafter"/>
</dbReference>
<dbReference type="GO" id="GO:0042981">
    <property type="term" value="P:regulation of apoptotic process"/>
    <property type="evidence" value="ECO:0007669"/>
    <property type="project" value="InterPro"/>
</dbReference>
<dbReference type="GO" id="GO:0008053">
    <property type="term" value="P:mitochondrial fusion"/>
    <property type="evidence" value="ECO:0007669"/>
    <property type="project" value="TreeGrafter"/>
</dbReference>
<dbReference type="SMART" id="SM00337">
    <property type="entry name" value="BCL"/>
    <property type="match status" value="1"/>
</dbReference>
<evidence type="ECO:0000313" key="4">
    <source>
        <dbReference type="EMBL" id="KAJ7313915.1"/>
    </source>
</evidence>
<evidence type="ECO:0000256" key="2">
    <source>
        <dbReference type="ARBA" id="ARBA00022703"/>
    </source>
</evidence>
<proteinExistence type="inferred from homology"/>
<dbReference type="PRINTS" id="PR01862">
    <property type="entry name" value="BCL2FAMILY"/>
</dbReference>
<reference evidence="4" key="1">
    <citation type="journal article" date="2023" name="DNA Res.">
        <title>Chromosome-level genome assembly of Phrynocephalus forsythii using third-generation DNA sequencing and Hi-C analysis.</title>
        <authorList>
            <person name="Qi Y."/>
            <person name="Zhao W."/>
            <person name="Zhao Y."/>
            <person name="Niu C."/>
            <person name="Cao S."/>
            <person name="Zhang Y."/>
        </authorList>
    </citation>
    <scope>NUCLEOTIDE SEQUENCE</scope>
    <source>
        <tissue evidence="4">Muscle</tissue>
    </source>
</reference>
<gene>
    <name evidence="4" type="ORF">JRQ81_005720</name>
</gene>
<organism evidence="4 5">
    <name type="scientific">Phrynocephalus forsythii</name>
    <dbReference type="NCBI Taxonomy" id="171643"/>
    <lineage>
        <taxon>Eukaryota</taxon>
        <taxon>Metazoa</taxon>
        <taxon>Chordata</taxon>
        <taxon>Craniata</taxon>
        <taxon>Vertebrata</taxon>
        <taxon>Euteleostomi</taxon>
        <taxon>Lepidosauria</taxon>
        <taxon>Squamata</taxon>
        <taxon>Bifurcata</taxon>
        <taxon>Unidentata</taxon>
        <taxon>Episquamata</taxon>
        <taxon>Toxicofera</taxon>
        <taxon>Iguania</taxon>
        <taxon>Acrodonta</taxon>
        <taxon>Agamidae</taxon>
        <taxon>Agaminae</taxon>
        <taxon>Phrynocephalus</taxon>
    </lineage>
</organism>
<dbReference type="InterPro" id="IPR036834">
    <property type="entry name" value="Bcl-2-like_sf"/>
</dbReference>
<dbReference type="EMBL" id="JAPFRF010000012">
    <property type="protein sequence ID" value="KAJ7313915.1"/>
    <property type="molecule type" value="Genomic_DNA"/>
</dbReference>
<evidence type="ECO:0000259" key="3">
    <source>
        <dbReference type="SMART" id="SM00337"/>
    </source>
</evidence>
<dbReference type="Gene3D" id="1.10.437.10">
    <property type="entry name" value="Blc2-like"/>
    <property type="match status" value="1"/>
</dbReference>
<dbReference type="InterPro" id="IPR046371">
    <property type="entry name" value="Bcl-2_BH1-3"/>
</dbReference>
<dbReference type="GO" id="GO:0008630">
    <property type="term" value="P:intrinsic apoptotic signaling pathway in response to DNA damage"/>
    <property type="evidence" value="ECO:0007669"/>
    <property type="project" value="TreeGrafter"/>
</dbReference>
<keyword evidence="5" id="KW-1185">Reference proteome</keyword>
<dbReference type="SUPFAM" id="SSF56854">
    <property type="entry name" value="Bcl-2 inhibitors of programmed cell death"/>
    <property type="match status" value="1"/>
</dbReference>
<name>A0A9Q0XJW2_9SAUR</name>
<dbReference type="InterPro" id="IPR002475">
    <property type="entry name" value="Bcl2-like"/>
</dbReference>
<comment type="similarity">
    <text evidence="1">Belongs to the Bcl-2 family.</text>
</comment>
<dbReference type="Proteomes" id="UP001142489">
    <property type="component" value="Unassembled WGS sequence"/>
</dbReference>
<dbReference type="PANTHER" id="PTHR11256">
    <property type="entry name" value="BCL-2 RELATED"/>
    <property type="match status" value="1"/>
</dbReference>
<dbReference type="PANTHER" id="PTHR11256:SF42">
    <property type="entry name" value="APOPTOSIS REGULATOR BAX"/>
    <property type="match status" value="1"/>
</dbReference>
<keyword evidence="2" id="KW-0053">Apoptosis</keyword>
<dbReference type="PROSITE" id="PS50062">
    <property type="entry name" value="BCL2_FAMILY"/>
    <property type="match status" value="1"/>
</dbReference>
<dbReference type="GO" id="GO:0005741">
    <property type="term" value="C:mitochondrial outer membrane"/>
    <property type="evidence" value="ECO:0007669"/>
    <property type="project" value="TreeGrafter"/>
</dbReference>
<dbReference type="GO" id="GO:0001836">
    <property type="term" value="P:release of cytochrome c from mitochondria"/>
    <property type="evidence" value="ECO:0007669"/>
    <property type="project" value="TreeGrafter"/>
</dbReference>
<feature type="domain" description="Bcl-2 Bcl-2 homology region 1-3" evidence="3">
    <location>
        <begin position="14"/>
        <end position="104"/>
    </location>
</feature>
<evidence type="ECO:0000313" key="5">
    <source>
        <dbReference type="Proteomes" id="UP001142489"/>
    </source>
</evidence>
<dbReference type="CDD" id="cd06845">
    <property type="entry name" value="Bcl-2_like"/>
    <property type="match status" value="1"/>
</dbReference>
<comment type="caution">
    <text evidence="4">The sequence shown here is derived from an EMBL/GenBank/DDBJ whole genome shotgun (WGS) entry which is preliminary data.</text>
</comment>
<evidence type="ECO:0000256" key="1">
    <source>
        <dbReference type="ARBA" id="ARBA00009458"/>
    </source>
</evidence>
<dbReference type="OrthoDB" id="6020735at2759"/>
<dbReference type="GO" id="GO:0015267">
    <property type="term" value="F:channel activity"/>
    <property type="evidence" value="ECO:0007669"/>
    <property type="project" value="TreeGrafter"/>
</dbReference>
<accession>A0A9Q0XJW2</accession>
<dbReference type="Pfam" id="PF00452">
    <property type="entry name" value="Bcl-2"/>
    <property type="match status" value="1"/>
</dbReference>
<sequence>MLDASQVTSLKECMLHIWQDLSSNQEITSMVESVTGDNPLEVLASVSEHTFATGINWGRIVVFFYFAYRVIARYSSNWLNIVVNWAMDFLRDHLATWIQQQGGWMAMLSYFSSSE</sequence>
<dbReference type="GO" id="GO:0051400">
    <property type="term" value="F:BH domain binding"/>
    <property type="evidence" value="ECO:0007669"/>
    <property type="project" value="TreeGrafter"/>
</dbReference>
<protein>
    <recommendedName>
        <fullName evidence="3">Bcl-2 Bcl-2 homology region 1-3 domain-containing protein</fullName>
    </recommendedName>
</protein>
<dbReference type="InterPro" id="IPR026298">
    <property type="entry name" value="Bcl-2_fam"/>
</dbReference>
<dbReference type="AlphaFoldDB" id="A0A9Q0XJW2"/>